<dbReference type="EMBL" id="JAPVEA010000008">
    <property type="protein sequence ID" value="KAJ5439711.1"/>
    <property type="molecule type" value="Genomic_DNA"/>
</dbReference>
<accession>A0AAD6BZN2</accession>
<name>A0AAD6BZN2_9EURO</name>
<keyword evidence="2" id="KW-1185">Reference proteome</keyword>
<comment type="caution">
    <text evidence="1">The sequence shown here is derived from an EMBL/GenBank/DDBJ whole genome shotgun (WGS) entry which is preliminary data.</text>
</comment>
<dbReference type="AlphaFoldDB" id="A0AAD6BZN2"/>
<gene>
    <name evidence="1" type="ORF">N7458_010709</name>
</gene>
<protein>
    <submittedName>
        <fullName evidence="1">Uncharacterized protein</fullName>
    </submittedName>
</protein>
<evidence type="ECO:0000313" key="2">
    <source>
        <dbReference type="Proteomes" id="UP001213681"/>
    </source>
</evidence>
<sequence length="179" mass="20580">MEQRVDLPENYSQSTFLPPDVPHVTGNSYRWTSIKKSLPTQPFEVCWWSGRATQGVVFLEDVNRPRGSRFPYISEITKAIYEKDFNIDTLRYVFVTDVANPITRGFIIGVLWPSNTPNPRVIGPETPEFQVMLGTPIGKIVAYLVLNAFARGTRRIARIVLWHDIYASPHLRFDIEQIQ</sequence>
<dbReference type="Proteomes" id="UP001213681">
    <property type="component" value="Unassembled WGS sequence"/>
</dbReference>
<organism evidence="1 2">
    <name type="scientific">Penicillium daleae</name>
    <dbReference type="NCBI Taxonomy" id="63821"/>
    <lineage>
        <taxon>Eukaryota</taxon>
        <taxon>Fungi</taxon>
        <taxon>Dikarya</taxon>
        <taxon>Ascomycota</taxon>
        <taxon>Pezizomycotina</taxon>
        <taxon>Eurotiomycetes</taxon>
        <taxon>Eurotiomycetidae</taxon>
        <taxon>Eurotiales</taxon>
        <taxon>Aspergillaceae</taxon>
        <taxon>Penicillium</taxon>
    </lineage>
</organism>
<dbReference type="RefSeq" id="XP_056762940.1">
    <property type="nucleotide sequence ID" value="XM_056914091.1"/>
</dbReference>
<reference evidence="1" key="1">
    <citation type="submission" date="2022-12" db="EMBL/GenBank/DDBJ databases">
        <authorList>
            <person name="Petersen C."/>
        </authorList>
    </citation>
    <scope>NUCLEOTIDE SEQUENCE</scope>
    <source>
        <strain evidence="1">IBT 16125</strain>
    </source>
</reference>
<reference evidence="1" key="2">
    <citation type="journal article" date="2023" name="IMA Fungus">
        <title>Comparative genomic study of the Penicillium genus elucidates a diverse pangenome and 15 lateral gene transfer events.</title>
        <authorList>
            <person name="Petersen C."/>
            <person name="Sorensen T."/>
            <person name="Nielsen M.R."/>
            <person name="Sondergaard T.E."/>
            <person name="Sorensen J.L."/>
            <person name="Fitzpatrick D.A."/>
            <person name="Frisvad J.C."/>
            <person name="Nielsen K.L."/>
        </authorList>
    </citation>
    <scope>NUCLEOTIDE SEQUENCE</scope>
    <source>
        <strain evidence="1">IBT 16125</strain>
    </source>
</reference>
<proteinExistence type="predicted"/>
<dbReference type="GeneID" id="81604334"/>
<evidence type="ECO:0000313" key="1">
    <source>
        <dbReference type="EMBL" id="KAJ5439711.1"/>
    </source>
</evidence>